<feature type="region of interest" description="Disordered" evidence="1">
    <location>
        <begin position="1"/>
        <end position="39"/>
    </location>
</feature>
<name>W0EWJ9_9BACT</name>
<dbReference type="Proteomes" id="UP000018901">
    <property type="component" value="Chromosome"/>
</dbReference>
<dbReference type="EMBL" id="CP007034">
    <property type="protein sequence ID" value="AHF13594.1"/>
    <property type="molecule type" value="Genomic_DNA"/>
</dbReference>
<keyword evidence="3" id="KW-1185">Reference proteome</keyword>
<evidence type="ECO:0000313" key="3">
    <source>
        <dbReference type="Proteomes" id="UP000018901"/>
    </source>
</evidence>
<reference evidence="2 3" key="1">
    <citation type="submission" date="2013-12" db="EMBL/GenBank/DDBJ databases">
        <authorList>
            <consortium name="DOE Joint Genome Institute"/>
            <person name="Eisen J."/>
            <person name="Huntemann M."/>
            <person name="Han J."/>
            <person name="Chen A."/>
            <person name="Kyrpides N."/>
            <person name="Mavromatis K."/>
            <person name="Markowitz V."/>
            <person name="Palaniappan K."/>
            <person name="Ivanova N."/>
            <person name="Schaumberg A."/>
            <person name="Pati A."/>
            <person name="Liolios K."/>
            <person name="Nordberg H.P."/>
            <person name="Cantor M.N."/>
            <person name="Hua S.X."/>
            <person name="Woyke T."/>
        </authorList>
    </citation>
    <scope>NUCLEOTIDE SEQUENCE [LARGE SCALE GENOMIC DNA]</scope>
    <source>
        <strain evidence="3">DSM 18177</strain>
    </source>
</reference>
<accession>W0EWJ9</accession>
<dbReference type="HOGENOM" id="CLU_2354125_0_0_10"/>
<dbReference type="KEGG" id="bvs:BARVI_02215"/>
<evidence type="ECO:0000256" key="1">
    <source>
        <dbReference type="SAM" id="MobiDB-lite"/>
    </source>
</evidence>
<gene>
    <name evidence="2" type="ORF">BARVI_02215</name>
</gene>
<sequence length="96" mass="10423">MGREETSRPRKKGEDCLSAASSAAPEGGDSLRATKPDNSGGTSWFVLLAVEKNEHAGSPRALMQGLRKVALVGIYLLRVSPGYRVVARYDVKHRIK</sequence>
<feature type="compositionally biased region" description="Basic and acidic residues" evidence="1">
    <location>
        <begin position="1"/>
        <end position="15"/>
    </location>
</feature>
<evidence type="ECO:0000313" key="2">
    <source>
        <dbReference type="EMBL" id="AHF13594.1"/>
    </source>
</evidence>
<proteinExistence type="predicted"/>
<dbReference type="AlphaFoldDB" id="W0EWJ9"/>
<organism evidence="2 3">
    <name type="scientific">Barnesiella viscericola DSM 18177</name>
    <dbReference type="NCBI Taxonomy" id="880074"/>
    <lineage>
        <taxon>Bacteria</taxon>
        <taxon>Pseudomonadati</taxon>
        <taxon>Bacteroidota</taxon>
        <taxon>Bacteroidia</taxon>
        <taxon>Bacteroidales</taxon>
        <taxon>Barnesiellaceae</taxon>
        <taxon>Barnesiella</taxon>
    </lineage>
</organism>
<protein>
    <submittedName>
        <fullName evidence="2">Uncharacterized protein</fullName>
    </submittedName>
</protein>